<name>A0A915L2P1_ROMCU</name>
<sequence>MNGLLHTTIRFHYCPGAYFREQRLPMLNNSAGCSTGFNDMSVSYSGDQWCNLFASRAVCKVRCLRDCQLDNLYSVTCPKIDCGPDGNSAGSITIQCYCSGSKKDGSGNNNCNTAPITWSEVENYYMMFCQQGKSLSDVLGLPTQLRTNSGQIDMDYDYGDTKKRLPVSNNIQDQRYESVINENTQIENKNVNIHTNDIIFVDASGRNDSPGLSSHISCRRMLSTTGFILLSIAFLECFSYGESCCPYFKDGRFNATARRLNRGSNCREPFTDYGKLTYCNYTK</sequence>
<keyword evidence="1" id="KW-1185">Reference proteome</keyword>
<proteinExistence type="predicted"/>
<evidence type="ECO:0000313" key="2">
    <source>
        <dbReference type="WBParaSite" id="nRc.2.0.1.t44023-RA"/>
    </source>
</evidence>
<protein>
    <submittedName>
        <fullName evidence="2">Uncharacterized protein</fullName>
    </submittedName>
</protein>
<organism evidence="1 2">
    <name type="scientific">Romanomermis culicivorax</name>
    <name type="common">Nematode worm</name>
    <dbReference type="NCBI Taxonomy" id="13658"/>
    <lineage>
        <taxon>Eukaryota</taxon>
        <taxon>Metazoa</taxon>
        <taxon>Ecdysozoa</taxon>
        <taxon>Nematoda</taxon>
        <taxon>Enoplea</taxon>
        <taxon>Dorylaimia</taxon>
        <taxon>Mermithida</taxon>
        <taxon>Mermithoidea</taxon>
        <taxon>Mermithidae</taxon>
        <taxon>Romanomermis</taxon>
    </lineage>
</organism>
<reference evidence="2" key="1">
    <citation type="submission" date="2022-11" db="UniProtKB">
        <authorList>
            <consortium name="WormBaseParasite"/>
        </authorList>
    </citation>
    <scope>IDENTIFICATION</scope>
</reference>
<evidence type="ECO:0000313" key="1">
    <source>
        <dbReference type="Proteomes" id="UP000887565"/>
    </source>
</evidence>
<accession>A0A915L2P1</accession>
<dbReference type="Proteomes" id="UP000887565">
    <property type="component" value="Unplaced"/>
</dbReference>
<dbReference type="AlphaFoldDB" id="A0A915L2P1"/>
<dbReference type="WBParaSite" id="nRc.2.0.1.t44023-RA">
    <property type="protein sequence ID" value="nRc.2.0.1.t44023-RA"/>
    <property type="gene ID" value="nRc.2.0.1.g44023"/>
</dbReference>